<dbReference type="EMBL" id="FM162591">
    <property type="protein sequence ID" value="CAQ84353.1"/>
    <property type="molecule type" value="Genomic_DNA"/>
</dbReference>
<accession>C7BKT0</accession>
<dbReference type="KEGG" id="pay:PAU_02261"/>
<accession>B6VKZ2</accession>
<evidence type="ECO:0000259" key="1">
    <source>
        <dbReference type="Pfam" id="PF13471"/>
    </source>
</evidence>
<gene>
    <name evidence="2" type="ordered locus">PAU_02261</name>
    <name evidence="3" type="ORF">PA-RVA5-3220</name>
</gene>
<evidence type="ECO:0000313" key="4">
    <source>
        <dbReference type="Proteomes" id="UP000002747"/>
    </source>
</evidence>
<proteinExistence type="predicted"/>
<dbReference type="Pfam" id="PF13471">
    <property type="entry name" value="Transglut_core3"/>
    <property type="match status" value="1"/>
</dbReference>
<dbReference type="InterPro" id="IPR053521">
    <property type="entry name" value="McjB-like"/>
</dbReference>
<dbReference type="EMBL" id="FM211047">
    <property type="protein sequence ID" value="CAR66822.1"/>
    <property type="molecule type" value="Genomic_DNA"/>
</dbReference>
<evidence type="ECO:0000313" key="3">
    <source>
        <dbReference type="EMBL" id="CAR66822.1"/>
    </source>
</evidence>
<evidence type="ECO:0000313" key="2">
    <source>
        <dbReference type="EMBL" id="CAQ84353.1"/>
    </source>
</evidence>
<dbReference type="NCBIfam" id="NF033537">
    <property type="entry name" value="lasso_biosyn_B2"/>
    <property type="match status" value="1"/>
</dbReference>
<organism evidence="3">
    <name type="scientific">Photorhabdus asymbiotica subsp. asymbiotica (strain ATCC 43949 / 3105-77)</name>
    <name type="common">Xenorhabdus luminescens (strain 2)</name>
    <dbReference type="NCBI Taxonomy" id="553480"/>
    <lineage>
        <taxon>Bacteria</taxon>
        <taxon>Pseudomonadati</taxon>
        <taxon>Pseudomonadota</taxon>
        <taxon>Gammaproteobacteria</taxon>
        <taxon>Enterobacterales</taxon>
        <taxon>Morganellaceae</taxon>
        <taxon>Photorhabdus</taxon>
    </lineage>
</organism>
<dbReference type="Proteomes" id="UP000002747">
    <property type="component" value="Chromosome"/>
</dbReference>
<reference evidence="2 4" key="4">
    <citation type="journal article" date="2009" name="BMC Genomics">
        <title>Comparative genomics of the emerging human pathogen Photorhabdus asymbiotica with the insect pathogen Photorhabdus luminescens.</title>
        <authorList>
            <person name="Wilkinson P."/>
            <person name="Waterfield N.R."/>
            <person name="Crossman L."/>
            <person name="Corton C."/>
            <person name="Sanchez-Contreras M."/>
            <person name="Vlisidou I."/>
            <person name="Barron A."/>
            <person name="Bignell A."/>
            <person name="Clark L."/>
            <person name="Ormond D."/>
            <person name="Mayho M."/>
            <person name="Bason N."/>
            <person name="Smith F."/>
            <person name="Simmonds M."/>
            <person name="Churcher C."/>
            <person name="Harris D."/>
            <person name="Thompson N.R."/>
            <person name="Quail M."/>
            <person name="Parkhill J."/>
            <person name="ffrench-Constant R.H."/>
        </authorList>
    </citation>
    <scope>NUCLEOTIDE SEQUENCE [LARGE SCALE GENOMIC DNA]</scope>
    <source>
        <strain evidence="4">ATCC 43949 / 3105-77</strain>
        <strain evidence="2">ATCC43949</strain>
    </source>
</reference>
<dbReference type="InterPro" id="IPR032708">
    <property type="entry name" value="McjB_C"/>
</dbReference>
<dbReference type="STRING" id="291112.PAU_02261"/>
<reference evidence="3" key="1">
    <citation type="journal article" date="2008" name="Proc. Natl. Acad. Sci. U.S.A.">
        <title>Rapid virulence annotation (RVA): identification of virulence factors using a bacterial genome library and multiple invertebrate hosts.</title>
        <authorList>
            <person name="Waterfield N.R."/>
            <person name="Sanchez-Contreras M."/>
            <person name="Eleftherianos I."/>
            <person name="Dowling A."/>
            <person name="Wilkinson P."/>
            <person name="Parkhill J."/>
            <person name="Thomson N."/>
            <person name="Reynolds S.E."/>
            <person name="Bode H.B."/>
            <person name="Dorus S."/>
            <person name="Ffrench-Constant R.H."/>
        </authorList>
    </citation>
    <scope>NUCLEOTIDE SEQUENCE</scope>
    <source>
        <strain evidence="3">ATCC 43949</strain>
    </source>
</reference>
<name>B6VKZ2_PHOAA</name>
<protein>
    <recommendedName>
        <fullName evidence="1">Microcin J25-processing protein McjB C-terminal domain-containing protein</fullName>
    </recommendedName>
</protein>
<dbReference type="eggNOG" id="ENOG5033IVH">
    <property type="taxonomic scope" value="Bacteria"/>
</dbReference>
<feature type="domain" description="Microcin J25-processing protein McjB C-terminal" evidence="1">
    <location>
        <begin position="47"/>
        <end position="123"/>
    </location>
</feature>
<sequence>MYFMKSNNAYIFLIHSLVRAILLEKPIKDAYLSIFKSIYPCTVRGNFSDAAKHIDQSYFQEICDFIYQADSSEITSASCYSASIVVQLLASLHGIPSDMVIGIKKQDEKIVGHAWIELCSDKFKTKIVNPGHVDLSGYSPLQRMSPDTAISEWATSI</sequence>
<dbReference type="AlphaFoldDB" id="B6VKZ2"/>
<reference evidence="3" key="3">
    <citation type="submission" date="2008-09" db="EMBL/GenBank/DDBJ databases">
        <authorList>
            <person name="Thomson N.R."/>
        </authorList>
    </citation>
    <scope>NUCLEOTIDE SEQUENCE</scope>
    <source>
        <strain evidence="3">ATCC 43949</strain>
    </source>
</reference>
<reference evidence="2" key="2">
    <citation type="submission" date="2008-05" db="EMBL/GenBank/DDBJ databases">
        <authorList>
            <person name="Crossman L.C."/>
        </authorList>
    </citation>
    <scope>NUCLEOTIDE SEQUENCE</scope>
    <source>
        <strain evidence="2">ATCC43949</strain>
    </source>
</reference>